<comment type="caution">
    <text evidence="1">The sequence shown here is derived from an EMBL/GenBank/DDBJ whole genome shotgun (WGS) entry which is preliminary data.</text>
</comment>
<dbReference type="OrthoDB" id="7362285at2759"/>
<dbReference type="EMBL" id="BGZK01000961">
    <property type="protein sequence ID" value="GBP66569.1"/>
    <property type="molecule type" value="Genomic_DNA"/>
</dbReference>
<name>A0A4C1XWC1_EUMVA</name>
<evidence type="ECO:0000313" key="2">
    <source>
        <dbReference type="Proteomes" id="UP000299102"/>
    </source>
</evidence>
<gene>
    <name evidence="1" type="ORF">EVAR_44430_1</name>
</gene>
<proteinExistence type="predicted"/>
<sequence length="83" mass="9204">MQGVSSGLVQALQSLYRGSSACVKINGAYIDWFDIRKGVRQSLGVMVKWWVASPSGPEKLDDGEPRRYGKTTMITHTEIAFLL</sequence>
<organism evidence="1 2">
    <name type="scientific">Eumeta variegata</name>
    <name type="common">Bagworm moth</name>
    <name type="synonym">Eumeta japonica</name>
    <dbReference type="NCBI Taxonomy" id="151549"/>
    <lineage>
        <taxon>Eukaryota</taxon>
        <taxon>Metazoa</taxon>
        <taxon>Ecdysozoa</taxon>
        <taxon>Arthropoda</taxon>
        <taxon>Hexapoda</taxon>
        <taxon>Insecta</taxon>
        <taxon>Pterygota</taxon>
        <taxon>Neoptera</taxon>
        <taxon>Endopterygota</taxon>
        <taxon>Lepidoptera</taxon>
        <taxon>Glossata</taxon>
        <taxon>Ditrysia</taxon>
        <taxon>Tineoidea</taxon>
        <taxon>Psychidae</taxon>
        <taxon>Oiketicinae</taxon>
        <taxon>Eumeta</taxon>
    </lineage>
</organism>
<protein>
    <submittedName>
        <fullName evidence="1">Uncharacterized protein</fullName>
    </submittedName>
</protein>
<reference evidence="1 2" key="1">
    <citation type="journal article" date="2019" name="Commun. Biol.">
        <title>The bagworm genome reveals a unique fibroin gene that provides high tensile strength.</title>
        <authorList>
            <person name="Kono N."/>
            <person name="Nakamura H."/>
            <person name="Ohtoshi R."/>
            <person name="Tomita M."/>
            <person name="Numata K."/>
            <person name="Arakawa K."/>
        </authorList>
    </citation>
    <scope>NUCLEOTIDE SEQUENCE [LARGE SCALE GENOMIC DNA]</scope>
</reference>
<accession>A0A4C1XWC1</accession>
<dbReference type="AlphaFoldDB" id="A0A4C1XWC1"/>
<evidence type="ECO:0000313" key="1">
    <source>
        <dbReference type="EMBL" id="GBP66569.1"/>
    </source>
</evidence>
<dbReference type="Proteomes" id="UP000299102">
    <property type="component" value="Unassembled WGS sequence"/>
</dbReference>
<keyword evidence="2" id="KW-1185">Reference proteome</keyword>